<sequence>MSTPVPPHPPNYSSSSHTKSIPVPPAPAPAPASTSTNGPESMKLQLNIQSLSLDCSIPLGSNLGLQVAVPPAPGSQPTQNNTSPPQQPASSTSHPPPGSNQLQSNSTFGPESILLGLATGFVQRLEKVERDLEEERRINVGHRSTIERLETRLNRLELSVRPGETSTADQKIDTQLPPSFATSQIPQNREYQLNPPTQISIPTALPARTTPQSYTVKQEIEPEEVDHDTWDQRQPQLGREEEFDDVPDDPTGLGLDDDQAVLYGYKPRQTD</sequence>
<dbReference type="OrthoDB" id="10502381at2759"/>
<dbReference type="AlphaFoldDB" id="A0A1B9G7C8"/>
<accession>A0A1B9G7C8</accession>
<protein>
    <submittedName>
        <fullName evidence="2">Uncharacterized protein</fullName>
    </submittedName>
</protein>
<reference evidence="2" key="1">
    <citation type="submission" date="2013-07" db="EMBL/GenBank/DDBJ databases">
        <title>The Genome Sequence of Cryptococcus bestiolae CBS10118.</title>
        <authorList>
            <consortium name="The Broad Institute Genome Sequencing Platform"/>
            <person name="Cuomo C."/>
            <person name="Litvintseva A."/>
            <person name="Chen Y."/>
            <person name="Heitman J."/>
            <person name="Sun S."/>
            <person name="Springer D."/>
            <person name="Dromer F."/>
            <person name="Young S.K."/>
            <person name="Zeng Q."/>
            <person name="Gargeya S."/>
            <person name="Fitzgerald M."/>
            <person name="Abouelleil A."/>
            <person name="Alvarado L."/>
            <person name="Berlin A.M."/>
            <person name="Chapman S.B."/>
            <person name="Dewar J."/>
            <person name="Goldberg J."/>
            <person name="Griggs A."/>
            <person name="Gujja S."/>
            <person name="Hansen M."/>
            <person name="Howarth C."/>
            <person name="Imamovic A."/>
            <person name="Larimer J."/>
            <person name="McCowan C."/>
            <person name="Murphy C."/>
            <person name="Pearson M."/>
            <person name="Priest M."/>
            <person name="Roberts A."/>
            <person name="Saif S."/>
            <person name="Shea T."/>
            <person name="Sykes S."/>
            <person name="Wortman J."/>
            <person name="Nusbaum C."/>
            <person name="Birren B."/>
        </authorList>
    </citation>
    <scope>NUCLEOTIDE SEQUENCE [LARGE SCALE GENOMIC DNA]</scope>
    <source>
        <strain evidence="2">CBS 10118</strain>
    </source>
</reference>
<feature type="region of interest" description="Disordered" evidence="1">
    <location>
        <begin position="1"/>
        <end position="43"/>
    </location>
</feature>
<evidence type="ECO:0000256" key="1">
    <source>
        <dbReference type="SAM" id="MobiDB-lite"/>
    </source>
</evidence>
<proteinExistence type="predicted"/>
<feature type="compositionally biased region" description="Low complexity" evidence="1">
    <location>
        <begin position="75"/>
        <end position="93"/>
    </location>
</feature>
<name>A0A1B9G7C8_9TREE</name>
<gene>
    <name evidence="2" type="ORF">I302_04628</name>
    <name evidence="3" type="ORF">I302_101256</name>
</gene>
<evidence type="ECO:0000313" key="2">
    <source>
        <dbReference type="EMBL" id="OCF26937.1"/>
    </source>
</evidence>
<dbReference type="VEuPathDB" id="FungiDB:I302_04628"/>
<feature type="compositionally biased region" description="Pro residues" evidence="1">
    <location>
        <begin position="1"/>
        <end position="10"/>
    </location>
</feature>
<feature type="compositionally biased region" description="Polar residues" evidence="1">
    <location>
        <begin position="99"/>
        <end position="108"/>
    </location>
</feature>
<evidence type="ECO:0000313" key="3">
    <source>
        <dbReference type="EMBL" id="WVW79289.1"/>
    </source>
</evidence>
<reference evidence="2" key="3">
    <citation type="submission" date="2014-01" db="EMBL/GenBank/DDBJ databases">
        <title>Evolution of pathogenesis and genome organization in the Tremellales.</title>
        <authorList>
            <person name="Cuomo C."/>
            <person name="Litvintseva A."/>
            <person name="Heitman J."/>
            <person name="Chen Y."/>
            <person name="Sun S."/>
            <person name="Springer D."/>
            <person name="Dromer F."/>
            <person name="Young S."/>
            <person name="Zeng Q."/>
            <person name="Chapman S."/>
            <person name="Gujja S."/>
            <person name="Saif S."/>
            <person name="Birren B."/>
        </authorList>
    </citation>
    <scope>NUCLEOTIDE SEQUENCE</scope>
    <source>
        <strain evidence="2">CBS 10118</strain>
    </source>
</reference>
<dbReference type="KEGG" id="kbi:30209027"/>
<reference evidence="3" key="2">
    <citation type="submission" date="2013-07" db="EMBL/GenBank/DDBJ databases">
        <authorList>
            <consortium name="The Broad Institute Genome Sequencing Platform"/>
            <person name="Cuomo C."/>
            <person name="Litvintseva A."/>
            <person name="Chen Y."/>
            <person name="Heitman J."/>
            <person name="Sun S."/>
            <person name="Springer D."/>
            <person name="Dromer F."/>
            <person name="Young S.K."/>
            <person name="Zeng Q."/>
            <person name="Gargeya S."/>
            <person name="Fitzgerald M."/>
            <person name="Abouelleil A."/>
            <person name="Alvarado L."/>
            <person name="Berlin A.M."/>
            <person name="Chapman S.B."/>
            <person name="Dewar J."/>
            <person name="Goldberg J."/>
            <person name="Griggs A."/>
            <person name="Gujja S."/>
            <person name="Hansen M."/>
            <person name="Howarth C."/>
            <person name="Imamovic A."/>
            <person name="Larimer J."/>
            <person name="McCowan C."/>
            <person name="Murphy C."/>
            <person name="Pearson M."/>
            <person name="Priest M."/>
            <person name="Roberts A."/>
            <person name="Saif S."/>
            <person name="Shea T."/>
            <person name="Sykes S."/>
            <person name="Wortman J."/>
            <person name="Nusbaum C."/>
            <person name="Birren B."/>
        </authorList>
    </citation>
    <scope>NUCLEOTIDE SEQUENCE</scope>
    <source>
        <strain evidence="3">CBS 10118</strain>
    </source>
</reference>
<keyword evidence="4" id="KW-1185">Reference proteome</keyword>
<evidence type="ECO:0000313" key="4">
    <source>
        <dbReference type="Proteomes" id="UP000092730"/>
    </source>
</evidence>
<feature type="compositionally biased region" description="Polar residues" evidence="1">
    <location>
        <begin position="33"/>
        <end position="43"/>
    </location>
</feature>
<organism evidence="2">
    <name type="scientific">Kwoniella bestiolae CBS 10118</name>
    <dbReference type="NCBI Taxonomy" id="1296100"/>
    <lineage>
        <taxon>Eukaryota</taxon>
        <taxon>Fungi</taxon>
        <taxon>Dikarya</taxon>
        <taxon>Basidiomycota</taxon>
        <taxon>Agaricomycotina</taxon>
        <taxon>Tremellomycetes</taxon>
        <taxon>Tremellales</taxon>
        <taxon>Cryptococcaceae</taxon>
        <taxon>Kwoniella</taxon>
    </lineage>
</organism>
<feature type="region of interest" description="Disordered" evidence="1">
    <location>
        <begin position="221"/>
        <end position="271"/>
    </location>
</feature>
<dbReference type="RefSeq" id="XP_019048007.1">
    <property type="nucleotide sequence ID" value="XM_019191259.1"/>
</dbReference>
<feature type="region of interest" description="Disordered" evidence="1">
    <location>
        <begin position="63"/>
        <end position="108"/>
    </location>
</feature>
<dbReference type="EMBL" id="KI894020">
    <property type="protein sequence ID" value="OCF26937.1"/>
    <property type="molecule type" value="Genomic_DNA"/>
</dbReference>
<reference evidence="3" key="4">
    <citation type="submission" date="2024-02" db="EMBL/GenBank/DDBJ databases">
        <title>Comparative genomics of Cryptococcus and Kwoniella reveals pathogenesis evolution and contrasting modes of karyotype evolution via chromosome fusion or intercentromeric recombination.</title>
        <authorList>
            <person name="Coelho M.A."/>
            <person name="David-Palma M."/>
            <person name="Shea T."/>
            <person name="Bowers K."/>
            <person name="McGinley-Smith S."/>
            <person name="Mohammad A.W."/>
            <person name="Gnirke A."/>
            <person name="Yurkov A.M."/>
            <person name="Nowrousian M."/>
            <person name="Sun S."/>
            <person name="Cuomo C.A."/>
            <person name="Heitman J."/>
        </authorList>
    </citation>
    <scope>NUCLEOTIDE SEQUENCE</scope>
    <source>
        <strain evidence="3">CBS 10118</strain>
    </source>
</reference>
<dbReference type="EMBL" id="CP144541">
    <property type="protein sequence ID" value="WVW79289.1"/>
    <property type="molecule type" value="Genomic_DNA"/>
</dbReference>
<dbReference type="GeneID" id="30209027"/>
<dbReference type="Proteomes" id="UP000092730">
    <property type="component" value="Chromosome 1"/>
</dbReference>